<organism evidence="2 3">
    <name type="scientific">Bordetella genomosp. 4</name>
    <dbReference type="NCBI Taxonomy" id="463044"/>
    <lineage>
        <taxon>Bacteria</taxon>
        <taxon>Pseudomonadati</taxon>
        <taxon>Pseudomonadota</taxon>
        <taxon>Betaproteobacteria</taxon>
        <taxon>Burkholderiales</taxon>
        <taxon>Alcaligenaceae</taxon>
        <taxon>Bordetella</taxon>
    </lineage>
</organism>
<dbReference type="SUPFAM" id="SSF51658">
    <property type="entry name" value="Xylose isomerase-like"/>
    <property type="match status" value="1"/>
</dbReference>
<dbReference type="InterPro" id="IPR036237">
    <property type="entry name" value="Xyl_isomerase-like_sf"/>
</dbReference>
<keyword evidence="3" id="KW-1185">Reference proteome</keyword>
<name>A0A261TQC6_9BORD</name>
<dbReference type="InterPro" id="IPR007801">
    <property type="entry name" value="MbnB/TglH/ChrH"/>
</dbReference>
<sequence>MAMDAPIELATMRARGHPWPSAAAGQQLAGVSFKHAHLPDILANALVEGFFEVHAENYMGMGGPPHRMLTAIRQDYPLSLHGVCMSIGGPDELDSGHLARFRDLVRRYEPMLVSEHLAWSSHAGTFFNDLLPLPYNHDTLAHVCSHIAQVQDAIGRPLLLENPATYVAFASSTMSELDFLKMMVQRTGCGLLLDINNVFVCATNHGFSASAYLADFPLDQVGEIHLAGHGSQVDDEGDALLIDGHDRAVADVVWDLYDSVIARGGPRPTLIEWDSDLPDWPILRDQASRARQIMAAHRVSPLRAHHVA</sequence>
<proteinExistence type="inferred from homology"/>
<comment type="caution">
    <text evidence="2">The sequence shown here is derived from an EMBL/GenBank/DDBJ whole genome shotgun (WGS) entry which is preliminary data.</text>
</comment>
<dbReference type="PANTHER" id="PTHR42194:SF1">
    <property type="entry name" value="UPF0276 PROTEIN HI_1600"/>
    <property type="match status" value="1"/>
</dbReference>
<dbReference type="HAMAP" id="MF_00697">
    <property type="entry name" value="UPF0276"/>
    <property type="match status" value="1"/>
</dbReference>
<dbReference type="EMBL" id="NEVQ01000022">
    <property type="protein sequence ID" value="OZI50823.1"/>
    <property type="molecule type" value="Genomic_DNA"/>
</dbReference>
<gene>
    <name evidence="2" type="ORF">CAL20_23670</name>
</gene>
<accession>A0A261TQC6</accession>
<dbReference type="PANTHER" id="PTHR42194">
    <property type="entry name" value="UPF0276 PROTEIN HI_1600"/>
    <property type="match status" value="1"/>
</dbReference>
<evidence type="ECO:0000313" key="3">
    <source>
        <dbReference type="Proteomes" id="UP000216885"/>
    </source>
</evidence>
<protein>
    <recommendedName>
        <fullName evidence="1">UPF0276 protein CAL20_23670</fullName>
    </recommendedName>
</protein>
<evidence type="ECO:0000313" key="2">
    <source>
        <dbReference type="EMBL" id="OZI50823.1"/>
    </source>
</evidence>
<dbReference type="NCBIfam" id="NF003818">
    <property type="entry name" value="PRK05409.1"/>
    <property type="match status" value="1"/>
</dbReference>
<comment type="similarity">
    <text evidence="1">Belongs to the UPF0276 family.</text>
</comment>
<dbReference type="Pfam" id="PF05114">
    <property type="entry name" value="MbnB_TglH_ChrH"/>
    <property type="match status" value="1"/>
</dbReference>
<reference evidence="2 3" key="1">
    <citation type="submission" date="2017-05" db="EMBL/GenBank/DDBJ databases">
        <title>Complete and WGS of Bordetella genogroups.</title>
        <authorList>
            <person name="Spilker T."/>
            <person name="LiPuma J."/>
        </authorList>
    </citation>
    <scope>NUCLEOTIDE SEQUENCE [LARGE SCALE GENOMIC DNA]</scope>
    <source>
        <strain evidence="2 3">AU9919</strain>
    </source>
</reference>
<dbReference type="AlphaFoldDB" id="A0A261TQC6"/>
<evidence type="ECO:0000256" key="1">
    <source>
        <dbReference type="HAMAP-Rule" id="MF_00697"/>
    </source>
</evidence>
<dbReference type="Gene3D" id="3.20.20.150">
    <property type="entry name" value="Divalent-metal-dependent TIM barrel enzymes"/>
    <property type="match status" value="1"/>
</dbReference>
<dbReference type="Proteomes" id="UP000216885">
    <property type="component" value="Unassembled WGS sequence"/>
</dbReference>